<evidence type="ECO:0000256" key="7">
    <source>
        <dbReference type="ARBA" id="ARBA00022840"/>
    </source>
</evidence>
<evidence type="ECO:0000256" key="2">
    <source>
        <dbReference type="ARBA" id="ARBA00003213"/>
    </source>
</evidence>
<protein>
    <recommendedName>
        <fullName evidence="10">tRNA dimethylallyltransferase</fullName>
        <ecNumber evidence="10">2.5.1.75</ecNumber>
    </recommendedName>
    <alternativeName>
        <fullName evidence="10">Dimethylallyl diphosphate:tRNA dimethylallyltransferase</fullName>
        <shortName evidence="10">DMAPP:tRNA dimethylallyltransferase</shortName>
        <shortName evidence="10">DMATase</shortName>
    </alternativeName>
    <alternativeName>
        <fullName evidence="10">Isopentenyl-diphosphate:tRNA isopentenyltransferase</fullName>
        <shortName evidence="10">IPP transferase</shortName>
        <shortName evidence="10">IPPT</shortName>
        <shortName evidence="10">IPTase</shortName>
    </alternativeName>
</protein>
<name>F0J5X6_ACIMA</name>
<comment type="subunit">
    <text evidence="10">Monomer.</text>
</comment>
<evidence type="ECO:0000256" key="9">
    <source>
        <dbReference type="ARBA" id="ARBA00049563"/>
    </source>
</evidence>
<dbReference type="HOGENOM" id="CLU_032616_0_1_5"/>
<feature type="region of interest" description="Interaction with substrate tRNA" evidence="10">
    <location>
        <begin position="166"/>
        <end position="170"/>
    </location>
</feature>
<dbReference type="EC" id="2.5.1.75" evidence="10"/>
<reference evidence="14 15" key="1">
    <citation type="submission" date="2010-12" db="EMBL/GenBank/DDBJ databases">
        <title>Whole genome sequence of Acidiphilium multivorum AIU301.</title>
        <authorList>
            <person name="Narita-Yamada S."/>
            <person name="Nakamura S."/>
            <person name="Ito N."/>
            <person name="Takarada H."/>
            <person name="Katano Y."/>
            <person name="Nakazawa H."/>
            <person name="Hosoyama A."/>
            <person name="Yamada R."/>
            <person name="Fujita N."/>
        </authorList>
    </citation>
    <scope>NUCLEOTIDE SEQUENCE [LARGE SCALE GENOMIC DNA]</scope>
    <source>
        <strain evidence="15">DSM 11245 / JCM 8867 / AIU301</strain>
    </source>
</reference>
<dbReference type="SUPFAM" id="SSF52540">
    <property type="entry name" value="P-loop containing nucleoside triphosphate hydrolases"/>
    <property type="match status" value="2"/>
</dbReference>
<comment type="cofactor">
    <cofactor evidence="1 10">
        <name>Mg(2+)</name>
        <dbReference type="ChEBI" id="CHEBI:18420"/>
    </cofactor>
</comment>
<sequence>MTQSPRACSAPPARPLLIVAGPTASGKSALALAAAQRFGGTIINADAMQCYADWRIITARPTPADEAAAPHRLYGVRRLEEAVDAAWWRGRALAELAAAELPILCGGTGMYLSSLVNGIAPIPDPGPDARAEARRMLAADGPAALHAWLAARDPATATKLRPSDPQRLARAAEVLLGTGRGLAAWHAAPRAGLAGYRVMLLLLDPPRPALREAIAARFEAMLAAGALAEVAAVAARAPDPALPGLRAHGVPELLAHLAGAISLDEAASGAIAATAAYTKRQATWFRHQKLADQRNTHTIRSRFTDSTQFSESTVRSIISFINLSS</sequence>
<proteinExistence type="inferred from homology"/>
<keyword evidence="15" id="KW-1185">Reference proteome</keyword>
<feature type="site" description="Interaction with substrate tRNA" evidence="10">
    <location>
        <position position="130"/>
    </location>
</feature>
<organism evidence="14 15">
    <name type="scientific">Acidiphilium multivorum (strain DSM 11245 / JCM 8867 / NBRC 100883 / AIU 301)</name>
    <dbReference type="NCBI Taxonomy" id="926570"/>
    <lineage>
        <taxon>Bacteria</taxon>
        <taxon>Pseudomonadati</taxon>
        <taxon>Pseudomonadota</taxon>
        <taxon>Alphaproteobacteria</taxon>
        <taxon>Acetobacterales</taxon>
        <taxon>Acidocellaceae</taxon>
        <taxon>Acidiphilium</taxon>
    </lineage>
</organism>
<dbReference type="Proteomes" id="UP000007100">
    <property type="component" value="Chromosome"/>
</dbReference>
<evidence type="ECO:0000256" key="12">
    <source>
        <dbReference type="RuleBase" id="RU003784"/>
    </source>
</evidence>
<evidence type="ECO:0000256" key="6">
    <source>
        <dbReference type="ARBA" id="ARBA00022741"/>
    </source>
</evidence>
<evidence type="ECO:0000256" key="13">
    <source>
        <dbReference type="RuleBase" id="RU003785"/>
    </source>
</evidence>
<dbReference type="AlphaFoldDB" id="F0J5X6"/>
<comment type="function">
    <text evidence="2 10 12">Catalyzes the transfer of a dimethylallyl group onto the adenine at position 37 in tRNAs that read codons beginning with uridine, leading to the formation of N6-(dimethylallyl)adenosine (i(6)A).</text>
</comment>
<dbReference type="GO" id="GO:0052381">
    <property type="term" value="F:tRNA dimethylallyltransferase activity"/>
    <property type="evidence" value="ECO:0007669"/>
    <property type="project" value="UniProtKB-UniRule"/>
</dbReference>
<dbReference type="GO" id="GO:0006400">
    <property type="term" value="P:tRNA modification"/>
    <property type="evidence" value="ECO:0007669"/>
    <property type="project" value="TreeGrafter"/>
</dbReference>
<dbReference type="Pfam" id="PF01715">
    <property type="entry name" value="IPPT"/>
    <property type="match status" value="1"/>
</dbReference>
<comment type="caution">
    <text evidence="10">Lacks conserved residue(s) required for the propagation of feature annotation.</text>
</comment>
<dbReference type="OrthoDB" id="9776390at2"/>
<dbReference type="InterPro" id="IPR039657">
    <property type="entry name" value="Dimethylallyltransferase"/>
</dbReference>
<dbReference type="Gene3D" id="1.10.20.140">
    <property type="match status" value="1"/>
</dbReference>
<dbReference type="PANTHER" id="PTHR11088">
    <property type="entry name" value="TRNA DIMETHYLALLYLTRANSFERASE"/>
    <property type="match status" value="1"/>
</dbReference>
<keyword evidence="4 10" id="KW-0808">Transferase</keyword>
<dbReference type="HAMAP" id="MF_00185">
    <property type="entry name" value="IPP_trans"/>
    <property type="match status" value="1"/>
</dbReference>
<evidence type="ECO:0000313" key="14">
    <source>
        <dbReference type="EMBL" id="BAJ82520.1"/>
    </source>
</evidence>
<dbReference type="Gene3D" id="3.40.50.300">
    <property type="entry name" value="P-loop containing nucleotide triphosphate hydrolases"/>
    <property type="match status" value="1"/>
</dbReference>
<accession>F0J5X6</accession>
<dbReference type="InterPro" id="IPR027417">
    <property type="entry name" value="P-loop_NTPase"/>
</dbReference>
<dbReference type="GO" id="GO:0005524">
    <property type="term" value="F:ATP binding"/>
    <property type="evidence" value="ECO:0007669"/>
    <property type="project" value="UniProtKB-UniRule"/>
</dbReference>
<evidence type="ECO:0000256" key="3">
    <source>
        <dbReference type="ARBA" id="ARBA00005842"/>
    </source>
</evidence>
<dbReference type="RefSeq" id="WP_013641062.1">
    <property type="nucleotide sequence ID" value="NC_015186.1"/>
</dbReference>
<dbReference type="NCBIfam" id="TIGR00174">
    <property type="entry name" value="miaA"/>
    <property type="match status" value="1"/>
</dbReference>
<gene>
    <name evidence="10 14" type="primary">miaA</name>
    <name evidence="14" type="ordered locus">ACMV_31730</name>
</gene>
<comment type="similarity">
    <text evidence="3 10 13">Belongs to the IPP transferase family.</text>
</comment>
<keyword evidence="7 10" id="KW-0067">ATP-binding</keyword>
<dbReference type="PANTHER" id="PTHR11088:SF60">
    <property type="entry name" value="TRNA DIMETHYLALLYLTRANSFERASE"/>
    <property type="match status" value="1"/>
</dbReference>
<dbReference type="InterPro" id="IPR018022">
    <property type="entry name" value="IPT"/>
</dbReference>
<evidence type="ECO:0000313" key="15">
    <source>
        <dbReference type="Proteomes" id="UP000007100"/>
    </source>
</evidence>
<evidence type="ECO:0000256" key="4">
    <source>
        <dbReference type="ARBA" id="ARBA00022679"/>
    </source>
</evidence>
<feature type="binding site" evidence="10">
    <location>
        <begin position="23"/>
        <end position="28"/>
    </location>
    <ligand>
        <name>substrate</name>
    </ligand>
</feature>
<feature type="site" description="Interaction with substrate tRNA" evidence="10">
    <location>
        <position position="108"/>
    </location>
</feature>
<dbReference type="EMBL" id="AP012035">
    <property type="protein sequence ID" value="BAJ82520.1"/>
    <property type="molecule type" value="Genomic_DNA"/>
</dbReference>
<keyword evidence="5 10" id="KW-0819">tRNA processing</keyword>
<evidence type="ECO:0000256" key="5">
    <source>
        <dbReference type="ARBA" id="ARBA00022694"/>
    </source>
</evidence>
<dbReference type="KEGG" id="amv:ACMV_31730"/>
<evidence type="ECO:0000256" key="1">
    <source>
        <dbReference type="ARBA" id="ARBA00001946"/>
    </source>
</evidence>
<keyword evidence="8 10" id="KW-0460">Magnesium</keyword>
<keyword evidence="6 10" id="KW-0547">Nucleotide-binding</keyword>
<evidence type="ECO:0000256" key="10">
    <source>
        <dbReference type="HAMAP-Rule" id="MF_00185"/>
    </source>
</evidence>
<evidence type="ECO:0000256" key="8">
    <source>
        <dbReference type="ARBA" id="ARBA00022842"/>
    </source>
</evidence>
<comment type="catalytic activity">
    <reaction evidence="9 10 11">
        <text>adenosine(37) in tRNA + dimethylallyl diphosphate = N(6)-dimethylallyladenosine(37) in tRNA + diphosphate</text>
        <dbReference type="Rhea" id="RHEA:26482"/>
        <dbReference type="Rhea" id="RHEA-COMP:10162"/>
        <dbReference type="Rhea" id="RHEA-COMP:10375"/>
        <dbReference type="ChEBI" id="CHEBI:33019"/>
        <dbReference type="ChEBI" id="CHEBI:57623"/>
        <dbReference type="ChEBI" id="CHEBI:74411"/>
        <dbReference type="ChEBI" id="CHEBI:74415"/>
        <dbReference type="EC" id="2.5.1.75"/>
    </reaction>
</comment>
<evidence type="ECO:0000256" key="11">
    <source>
        <dbReference type="RuleBase" id="RU003783"/>
    </source>
</evidence>
<feature type="binding site" evidence="10">
    <location>
        <begin position="21"/>
        <end position="28"/>
    </location>
    <ligand>
        <name>ATP</name>
        <dbReference type="ChEBI" id="CHEBI:30616"/>
    </ligand>
</feature>